<dbReference type="RefSeq" id="WP_190943112.1">
    <property type="nucleotide sequence ID" value="NZ_JACJSI010000060.1"/>
</dbReference>
<reference evidence="1 2" key="1">
    <citation type="journal article" date="2020" name="ISME J.">
        <title>Comparative genomics reveals insights into cyanobacterial evolution and habitat adaptation.</title>
        <authorList>
            <person name="Chen M.Y."/>
            <person name="Teng W.K."/>
            <person name="Zhao L."/>
            <person name="Hu C.X."/>
            <person name="Zhou Y.K."/>
            <person name="Han B.P."/>
            <person name="Song L.R."/>
            <person name="Shu W.S."/>
        </authorList>
    </citation>
    <scope>NUCLEOTIDE SEQUENCE [LARGE SCALE GENOMIC DNA]</scope>
    <source>
        <strain evidence="1 2">FACHB-838</strain>
    </source>
</reference>
<dbReference type="EMBL" id="JACJSI010000060">
    <property type="protein sequence ID" value="MBD2532484.1"/>
    <property type="molecule type" value="Genomic_DNA"/>
</dbReference>
<protein>
    <submittedName>
        <fullName evidence="1">Uncharacterized protein</fullName>
    </submittedName>
</protein>
<keyword evidence="2" id="KW-1185">Reference proteome</keyword>
<proteinExistence type="predicted"/>
<dbReference type="Proteomes" id="UP000623440">
    <property type="component" value="Unassembled WGS sequence"/>
</dbReference>
<comment type="caution">
    <text evidence="1">The sequence shown here is derived from an EMBL/GenBank/DDBJ whole genome shotgun (WGS) entry which is preliminary data.</text>
</comment>
<name>A0ABR8DVN0_9NOSO</name>
<evidence type="ECO:0000313" key="2">
    <source>
        <dbReference type="Proteomes" id="UP000623440"/>
    </source>
</evidence>
<accession>A0ABR8DVN0</accession>
<sequence length="49" mass="5532">MQYFHNAIATISPQLLLCVGVARRRHCGLHKDLQITPDNISILRIQGGY</sequence>
<organism evidence="1 2">
    <name type="scientific">Nostoc flagelliforme FACHB-838</name>
    <dbReference type="NCBI Taxonomy" id="2692904"/>
    <lineage>
        <taxon>Bacteria</taxon>
        <taxon>Bacillati</taxon>
        <taxon>Cyanobacteriota</taxon>
        <taxon>Cyanophyceae</taxon>
        <taxon>Nostocales</taxon>
        <taxon>Nostocaceae</taxon>
        <taxon>Nostoc</taxon>
    </lineage>
</organism>
<gene>
    <name evidence="1" type="ORF">H6G97_24025</name>
</gene>
<evidence type="ECO:0000313" key="1">
    <source>
        <dbReference type="EMBL" id="MBD2532484.1"/>
    </source>
</evidence>